<dbReference type="AlphaFoldDB" id="A0A1I7UFJ4"/>
<keyword evidence="1" id="KW-0732">Signal</keyword>
<evidence type="ECO:0000313" key="3">
    <source>
        <dbReference type="WBParaSite" id="Csp11.Scaffold629.g8813.t1"/>
    </source>
</evidence>
<reference evidence="3" key="1">
    <citation type="submission" date="2016-11" db="UniProtKB">
        <authorList>
            <consortium name="WormBaseParasite"/>
        </authorList>
    </citation>
    <scope>IDENTIFICATION</scope>
</reference>
<evidence type="ECO:0000313" key="2">
    <source>
        <dbReference type="Proteomes" id="UP000095282"/>
    </source>
</evidence>
<accession>A0A1I7UFJ4</accession>
<dbReference type="WBParaSite" id="Csp11.Scaffold629.g8813.t1">
    <property type="protein sequence ID" value="Csp11.Scaffold629.g8813.t1"/>
    <property type="gene ID" value="Csp11.Scaffold629.g8813"/>
</dbReference>
<name>A0A1I7UFJ4_9PELO</name>
<feature type="chain" id="PRO_5009308861" evidence="1">
    <location>
        <begin position="20"/>
        <end position="79"/>
    </location>
</feature>
<organism evidence="2 3">
    <name type="scientific">Caenorhabditis tropicalis</name>
    <dbReference type="NCBI Taxonomy" id="1561998"/>
    <lineage>
        <taxon>Eukaryota</taxon>
        <taxon>Metazoa</taxon>
        <taxon>Ecdysozoa</taxon>
        <taxon>Nematoda</taxon>
        <taxon>Chromadorea</taxon>
        <taxon>Rhabditida</taxon>
        <taxon>Rhabditina</taxon>
        <taxon>Rhabditomorpha</taxon>
        <taxon>Rhabditoidea</taxon>
        <taxon>Rhabditidae</taxon>
        <taxon>Peloderinae</taxon>
        <taxon>Caenorhabditis</taxon>
    </lineage>
</organism>
<keyword evidence="2" id="KW-1185">Reference proteome</keyword>
<dbReference type="Proteomes" id="UP000095282">
    <property type="component" value="Unplaced"/>
</dbReference>
<protein>
    <submittedName>
        <fullName evidence="3">Nodule Cysteine-Rich (NCR) secreted peptide</fullName>
    </submittedName>
</protein>
<feature type="signal peptide" evidence="1">
    <location>
        <begin position="1"/>
        <end position="19"/>
    </location>
</feature>
<proteinExistence type="predicted"/>
<evidence type="ECO:0000256" key="1">
    <source>
        <dbReference type="SAM" id="SignalP"/>
    </source>
</evidence>
<sequence>MKVFLILLFFIVLTTEACSRSPCPCQSNRQCRGHNFCHKGHCIPKKDHPKGRSFRGNYQYFCSIDSDCPPQYNGCFREN</sequence>